<accession>E6QQF9</accession>
<evidence type="ECO:0000313" key="1">
    <source>
        <dbReference type="EMBL" id="CBI09480.1"/>
    </source>
</evidence>
<dbReference type="EMBL" id="CABR01000032">
    <property type="protein sequence ID" value="CBI09480.1"/>
    <property type="molecule type" value="Genomic_DNA"/>
</dbReference>
<comment type="caution">
    <text evidence="1">The sequence shown here is derived from an EMBL/GenBank/DDBJ whole genome shotgun (WGS) entry which is preliminary data.</text>
</comment>
<sequence length="99" mass="10849">MPHHQFQSSPTPEGGRYTLIVKRKSSLRRFQSSMVSILAHPGGWALLSSPQQMMQNLLFQSSPTPEGGRYLGDGMINAPSDEVSILAHPGGWALPFVDM</sequence>
<organism evidence="1">
    <name type="scientific">mine drainage metagenome</name>
    <dbReference type="NCBI Taxonomy" id="410659"/>
    <lineage>
        <taxon>unclassified sequences</taxon>
        <taxon>metagenomes</taxon>
        <taxon>ecological metagenomes</taxon>
    </lineage>
</organism>
<name>E6QQF9_9ZZZZ</name>
<gene>
    <name evidence="1" type="ORF">CARN7_0208</name>
</gene>
<proteinExistence type="predicted"/>
<protein>
    <submittedName>
        <fullName evidence="1">Uncharacterized protein</fullName>
    </submittedName>
</protein>
<reference evidence="1" key="1">
    <citation type="submission" date="2009-10" db="EMBL/GenBank/DDBJ databases">
        <title>Diversity of trophic interactions inside an arsenic-rich microbial ecosystem.</title>
        <authorList>
            <person name="Bertin P.N."/>
            <person name="Heinrich-Salmeron A."/>
            <person name="Pelletier E."/>
            <person name="Goulhen-Chollet F."/>
            <person name="Arsene-Ploetze F."/>
            <person name="Gallien S."/>
            <person name="Calteau A."/>
            <person name="Vallenet D."/>
            <person name="Casiot C."/>
            <person name="Chane-Woon-Ming B."/>
            <person name="Giloteaux L."/>
            <person name="Barakat M."/>
            <person name="Bonnefoy V."/>
            <person name="Bruneel O."/>
            <person name="Chandler M."/>
            <person name="Cleiss J."/>
            <person name="Duran R."/>
            <person name="Elbaz-Poulichet F."/>
            <person name="Fonknechten N."/>
            <person name="Lauga B."/>
            <person name="Mornico D."/>
            <person name="Ortet P."/>
            <person name="Schaeffer C."/>
            <person name="Siguier P."/>
            <person name="Alexander Thil Smith A."/>
            <person name="Van Dorsselaer A."/>
            <person name="Weissenbach J."/>
            <person name="Medigue C."/>
            <person name="Le Paslier D."/>
        </authorList>
    </citation>
    <scope>NUCLEOTIDE SEQUENCE</scope>
</reference>
<dbReference type="AlphaFoldDB" id="E6QQF9"/>